<feature type="coiled-coil region" evidence="1">
    <location>
        <begin position="784"/>
        <end position="811"/>
    </location>
</feature>
<proteinExistence type="predicted"/>
<dbReference type="STRING" id="1573173.A0A162Q5S2"/>
<dbReference type="CDD" id="cd12935">
    <property type="entry name" value="LEM_like"/>
    <property type="match status" value="1"/>
</dbReference>
<evidence type="ECO:0000256" key="2">
    <source>
        <dbReference type="SAM" id="MobiDB-lite"/>
    </source>
</evidence>
<reference evidence="3 4" key="1">
    <citation type="submission" date="2015-06" db="EMBL/GenBank/DDBJ databases">
        <title>Survival trade-offs in plant roots during colonization by closely related pathogenic and mutualistic fungi.</title>
        <authorList>
            <person name="Hacquard S."/>
            <person name="Kracher B."/>
            <person name="Hiruma K."/>
            <person name="Weinman A."/>
            <person name="Muench P."/>
            <person name="Garrido Oter R."/>
            <person name="Ver Loren van Themaat E."/>
            <person name="Dallerey J.-F."/>
            <person name="Damm U."/>
            <person name="Henrissat B."/>
            <person name="Lespinet O."/>
            <person name="Thon M."/>
            <person name="Kemen E."/>
            <person name="McHardy A.C."/>
            <person name="Schulze-Lefert P."/>
            <person name="O'Connell R.J."/>
        </authorList>
    </citation>
    <scope>NUCLEOTIDE SEQUENCE [LARGE SCALE GENOMIC DNA]</scope>
    <source>
        <strain evidence="3 4">MAFF 238704</strain>
    </source>
</reference>
<dbReference type="GO" id="GO:0003682">
    <property type="term" value="F:chromatin binding"/>
    <property type="evidence" value="ECO:0007669"/>
    <property type="project" value="InterPro"/>
</dbReference>
<comment type="caution">
    <text evidence="3">The sequence shown here is derived from an EMBL/GenBank/DDBJ whole genome shotgun (WGS) entry which is preliminary data.</text>
</comment>
<organism evidence="3 4">
    <name type="scientific">Colletotrichum incanum</name>
    <name type="common">Soybean anthracnose fungus</name>
    <dbReference type="NCBI Taxonomy" id="1573173"/>
    <lineage>
        <taxon>Eukaryota</taxon>
        <taxon>Fungi</taxon>
        <taxon>Dikarya</taxon>
        <taxon>Ascomycota</taxon>
        <taxon>Pezizomycotina</taxon>
        <taxon>Sordariomycetes</taxon>
        <taxon>Hypocreomycetidae</taxon>
        <taxon>Glomerellales</taxon>
        <taxon>Glomerellaceae</taxon>
        <taxon>Colletotrichum</taxon>
        <taxon>Colletotrichum spaethianum species complex</taxon>
    </lineage>
</organism>
<dbReference type="GO" id="GO:0005783">
    <property type="term" value="C:endoplasmic reticulum"/>
    <property type="evidence" value="ECO:0007669"/>
    <property type="project" value="TreeGrafter"/>
</dbReference>
<dbReference type="GO" id="GO:0071763">
    <property type="term" value="P:nuclear membrane organization"/>
    <property type="evidence" value="ECO:0007669"/>
    <property type="project" value="TreeGrafter"/>
</dbReference>
<dbReference type="InterPro" id="IPR044780">
    <property type="entry name" value="Heh2/Src1"/>
</dbReference>
<gene>
    <name evidence="3" type="ORF">CI238_10859</name>
</gene>
<feature type="region of interest" description="Disordered" evidence="2">
    <location>
        <begin position="1333"/>
        <end position="1360"/>
    </location>
</feature>
<feature type="region of interest" description="Disordered" evidence="2">
    <location>
        <begin position="1375"/>
        <end position="1428"/>
    </location>
</feature>
<sequence>MVDFKVERVFMCIVEIARRIRLEDLENIEWSPEELADIVLLPVKQRQWYVEGDRDGEAVCLNPHDTTNFLRGSNELNEIAVRTWNTLLAWSSDKAECGCSDETRLRVELGLEKDVPRNCDHPNRVENFRIKVRNILIEHLNKQAQDNLLLPRYVTRTRQKEFEIAADHAAKMQLWHLEAERAVAEEIPSNVTVEATMTGPIEDWPPSISDRPSAGEITSLNTMSISTLDRHTDTHLILHTNAPTHSEESHSAATLMARHNVEDLDAFFEKEMQTRMADIQTEMTNKMTSWMKDKERQYTSETRTWCADSIKQAMESQFQTNNEIMRRLSVIENFKTDNQTELIDTVKVLRNNVESLLADRLSLNSAFEEMGESRKQTTLYIAGHAAELEQLKEVVDRFKTDLLHHLSQAQLKQQQRCDEVAVENHQAVKQDVRSDVESLRNELHAAKMLQEKETAKIQEETAEAIANTTHADLHRYKMAQLTAAGRQKRINAQIQNLMLAAKTKEDEIEKRLRSVEKEKDEFVKRLCKDSDKVQQLETGLKQLESSMQTQLLTKSGVLTGGSGELDASVEKTKDSITAELWTGIESMKKELENTIILKSDEMEKAIQTRLNHLESAKASVECDIHARLNGVAQLQDELRISMLQATNRITHLENNTASISITSKLQDQLSNLKPLWQKTEGLDERAKEFQAKVVAQEKLLGGLIMTRLANLEKAKLAIWKTVYAHSSRTRRVGEALIASQSKAEQLKSLARVEDLAEESAKVDSFLQKAQGSLDKIMSDFRQPSLETQKELQSLKQRLEKTQNEMKDVFETTRNKIAFQSTNTETQLKHLESGTSTIELGLQSETNIKPPRLQALEDEIKRIKSRVVQLEGTAKASTSKIDEHQVRWKEFQQLGEQQQNLARSLTDLRATLTKHVTLQTMQDTLDKTLEDMRRDVKGLIQNTKAREEEILALQNSLKGAELTVTQKFQSQATAFEKLSKGLYWQIVLTTCHVAQIASNTKTSMTTAKNVQVQCENLDRDTMSNQHTPKYDNERDSSYVLKARPTELKQLKQRVCSLDDQRKSPEATVEVQDYEEKGSGNRIQTLGNTEDDPPDAGPSAVQRSKIKWEAVDQKSMQEQSLNRNGNTPKGETESVEKPQKKLDEFMREKAEDGDHIDKITTEIRAEWATAKKDLQSQLDATIKSLGILEDYTKEMKTREQNSEGNPKTTEAEKQSSCHCRESKTEGWHQSGNTKTQESVTHECSELQNDTAWLFQQLRAKDVNISRLIEYFRNQRSNHLTQCKTYAEQKRAQTELLKHQIKQLKKQLNYATEEIHRRDRYIATISEAKEAHHRNGGLVWNGDNQEEKNTEPALTRETIDQNPQPKELCSAANIVKTGPQAEENADASVTNRARSNQRGSGCTKEKPQTYNLRKRTNAPQSGPNSRGIPQYTLSQNMVQPGRLDALKNTPSIDDDVKYLQPGFDPGSLKMRELRNIFVCHDIKYASNSNKQGLIDLFKKQIEPQASVLLEKMAEVKASGKGIIDATN</sequence>
<feature type="region of interest" description="Disordered" evidence="2">
    <location>
        <begin position="1018"/>
        <end position="1037"/>
    </location>
</feature>
<dbReference type="PANTHER" id="PTHR47808">
    <property type="entry name" value="INNER NUCLEAR MEMBRANE PROTEIN HEH2-RELATED"/>
    <property type="match status" value="1"/>
</dbReference>
<evidence type="ECO:0000313" key="4">
    <source>
        <dbReference type="Proteomes" id="UP000076584"/>
    </source>
</evidence>
<evidence type="ECO:0000256" key="1">
    <source>
        <dbReference type="SAM" id="Coils"/>
    </source>
</evidence>
<feature type="compositionally biased region" description="Basic and acidic residues" evidence="2">
    <location>
        <begin position="1128"/>
        <end position="1138"/>
    </location>
</feature>
<keyword evidence="4" id="KW-1185">Reference proteome</keyword>
<dbReference type="GO" id="GO:0005637">
    <property type="term" value="C:nuclear inner membrane"/>
    <property type="evidence" value="ECO:0007669"/>
    <property type="project" value="InterPro"/>
</dbReference>
<dbReference type="Proteomes" id="UP000076584">
    <property type="component" value="Unassembled WGS sequence"/>
</dbReference>
<feature type="compositionally biased region" description="Basic and acidic residues" evidence="2">
    <location>
        <begin position="1207"/>
        <end position="1224"/>
    </location>
</feature>
<feature type="region of interest" description="Disordered" evidence="2">
    <location>
        <begin position="1193"/>
        <end position="1232"/>
    </location>
</feature>
<protein>
    <submittedName>
        <fullName evidence="3">Uncharacterized protein</fullName>
    </submittedName>
</protein>
<dbReference type="GO" id="GO:0034399">
    <property type="term" value="C:nuclear periphery"/>
    <property type="evidence" value="ECO:0007669"/>
    <property type="project" value="TreeGrafter"/>
</dbReference>
<feature type="region of interest" description="Disordered" evidence="2">
    <location>
        <begin position="1050"/>
        <end position="1138"/>
    </location>
</feature>
<dbReference type="PANTHER" id="PTHR47808:SF2">
    <property type="entry name" value="LEM DOMAIN-CONTAINING PROTEIN 2"/>
    <property type="match status" value="1"/>
</dbReference>
<feature type="compositionally biased region" description="Polar residues" evidence="2">
    <location>
        <begin position="1384"/>
        <end position="1397"/>
    </location>
</feature>
<feature type="compositionally biased region" description="Polar residues" evidence="2">
    <location>
        <begin position="1112"/>
        <end position="1127"/>
    </location>
</feature>
<keyword evidence="1" id="KW-0175">Coiled coil</keyword>
<feature type="coiled-coil region" evidence="1">
    <location>
        <begin position="381"/>
        <end position="449"/>
    </location>
</feature>
<name>A0A162Q5S2_COLIC</name>
<feature type="coiled-coil region" evidence="1">
    <location>
        <begin position="498"/>
        <end position="525"/>
    </location>
</feature>
<evidence type="ECO:0000313" key="3">
    <source>
        <dbReference type="EMBL" id="KZL88085.1"/>
    </source>
</evidence>
<feature type="coiled-coil region" evidence="1">
    <location>
        <begin position="1284"/>
        <end position="1311"/>
    </location>
</feature>
<dbReference type="EMBL" id="LFIW01000088">
    <property type="protein sequence ID" value="KZL88085.1"/>
    <property type="molecule type" value="Genomic_DNA"/>
</dbReference>
<accession>A0A162Q5S2</accession>